<organism evidence="1">
    <name type="scientific">Arundo donax</name>
    <name type="common">Giant reed</name>
    <name type="synonym">Donax arundinaceus</name>
    <dbReference type="NCBI Taxonomy" id="35708"/>
    <lineage>
        <taxon>Eukaryota</taxon>
        <taxon>Viridiplantae</taxon>
        <taxon>Streptophyta</taxon>
        <taxon>Embryophyta</taxon>
        <taxon>Tracheophyta</taxon>
        <taxon>Spermatophyta</taxon>
        <taxon>Magnoliopsida</taxon>
        <taxon>Liliopsida</taxon>
        <taxon>Poales</taxon>
        <taxon>Poaceae</taxon>
        <taxon>PACMAD clade</taxon>
        <taxon>Arundinoideae</taxon>
        <taxon>Arundineae</taxon>
        <taxon>Arundo</taxon>
    </lineage>
</organism>
<protein>
    <submittedName>
        <fullName evidence="1">Uncharacterized protein</fullName>
    </submittedName>
</protein>
<name>A0A0A9HXK6_ARUDO</name>
<dbReference type="EMBL" id="GBRH01160288">
    <property type="protein sequence ID" value="JAE37608.1"/>
    <property type="molecule type" value="Transcribed_RNA"/>
</dbReference>
<accession>A0A0A9HXK6</accession>
<reference evidence="1" key="2">
    <citation type="journal article" date="2015" name="Data Brief">
        <title>Shoot transcriptome of the giant reed, Arundo donax.</title>
        <authorList>
            <person name="Barrero R.A."/>
            <person name="Guerrero F.D."/>
            <person name="Moolhuijzen P."/>
            <person name="Goolsby J.A."/>
            <person name="Tidwell J."/>
            <person name="Bellgard S.E."/>
            <person name="Bellgard M.I."/>
        </authorList>
    </citation>
    <scope>NUCLEOTIDE SEQUENCE</scope>
    <source>
        <tissue evidence="1">Shoot tissue taken approximately 20 cm above the soil surface</tissue>
    </source>
</reference>
<evidence type="ECO:0000313" key="1">
    <source>
        <dbReference type="EMBL" id="JAE37608.1"/>
    </source>
</evidence>
<dbReference type="AlphaFoldDB" id="A0A0A9HXK6"/>
<sequence>MLQLLKLHYYSYILQILIFF</sequence>
<proteinExistence type="predicted"/>
<reference evidence="1" key="1">
    <citation type="submission" date="2014-09" db="EMBL/GenBank/DDBJ databases">
        <authorList>
            <person name="Magalhaes I.L.F."/>
            <person name="Oliveira U."/>
            <person name="Santos F.R."/>
            <person name="Vidigal T.H.D.A."/>
            <person name="Brescovit A.D."/>
            <person name="Santos A.J."/>
        </authorList>
    </citation>
    <scope>NUCLEOTIDE SEQUENCE</scope>
    <source>
        <tissue evidence="1">Shoot tissue taken approximately 20 cm above the soil surface</tissue>
    </source>
</reference>